<evidence type="ECO:0000256" key="4">
    <source>
        <dbReference type="ARBA" id="ARBA00022640"/>
    </source>
</evidence>
<sequence length="201" mass="20576">MATASMAIHALVGKSALQVKGSAGPQSMPRGTRAGRFAVRCQQGEGRKQSSPDQEQPSTQMQSSTTPPPAPAPAPSPPPKTPSPKAAASTSFFDVLAFSGPAPERINGRLAMIGFVAALGAELAKGDSVVAQLSDGGLPWFVGATAVLSLASLIPLFKGVSVQSKSEGLMNADAELWNGRFAMLGIVALVFTEYLKGGALV</sequence>
<accession>A0AAV7ESP6</accession>
<proteinExistence type="inferred from homology"/>
<feature type="compositionally biased region" description="Polar residues" evidence="9">
    <location>
        <begin position="51"/>
        <end position="62"/>
    </location>
</feature>
<evidence type="ECO:0000256" key="2">
    <source>
        <dbReference type="ARBA" id="ARBA00004229"/>
    </source>
</evidence>
<keyword evidence="11" id="KW-1185">Reference proteome</keyword>
<evidence type="ECO:0000256" key="5">
    <source>
        <dbReference type="ARBA" id="ARBA00022692"/>
    </source>
</evidence>
<feature type="compositionally biased region" description="Pro residues" evidence="9">
    <location>
        <begin position="66"/>
        <end position="82"/>
    </location>
</feature>
<dbReference type="GO" id="GO:0009507">
    <property type="term" value="C:chloroplast"/>
    <property type="evidence" value="ECO:0007669"/>
    <property type="project" value="UniProtKB-SubCell"/>
</dbReference>
<feature type="region of interest" description="Disordered" evidence="9">
    <location>
        <begin position="14"/>
        <end position="87"/>
    </location>
</feature>
<comment type="subcellular location">
    <subcellularLocation>
        <location evidence="1">Membrane</location>
        <topology evidence="1">Multi-pass membrane protein</topology>
    </subcellularLocation>
    <subcellularLocation>
        <location evidence="2">Plastid</location>
        <location evidence="2">Chloroplast</location>
    </subcellularLocation>
</comment>
<evidence type="ECO:0000256" key="7">
    <source>
        <dbReference type="ARBA" id="ARBA00023136"/>
    </source>
</evidence>
<dbReference type="Pfam" id="PF00504">
    <property type="entry name" value="Chloroa_b-bind"/>
    <property type="match status" value="1"/>
</dbReference>
<evidence type="ECO:0000313" key="10">
    <source>
        <dbReference type="EMBL" id="KAG9451723.1"/>
    </source>
</evidence>
<name>A0AAV7ESP6_ARIFI</name>
<dbReference type="AlphaFoldDB" id="A0AAV7ESP6"/>
<dbReference type="Proteomes" id="UP000825729">
    <property type="component" value="Unassembled WGS sequence"/>
</dbReference>
<dbReference type="EMBL" id="JAINDJ010000003">
    <property type="protein sequence ID" value="KAG9451723.1"/>
    <property type="molecule type" value="Genomic_DNA"/>
</dbReference>
<dbReference type="GO" id="GO:0016020">
    <property type="term" value="C:membrane"/>
    <property type="evidence" value="ECO:0007669"/>
    <property type="project" value="UniProtKB-SubCell"/>
</dbReference>
<keyword evidence="7" id="KW-0472">Membrane</keyword>
<evidence type="ECO:0000313" key="11">
    <source>
        <dbReference type="Proteomes" id="UP000825729"/>
    </source>
</evidence>
<evidence type="ECO:0000256" key="3">
    <source>
        <dbReference type="ARBA" id="ARBA00022528"/>
    </source>
</evidence>
<protein>
    <submittedName>
        <fullName evidence="10">Uncharacterized protein</fullName>
    </submittedName>
</protein>
<gene>
    <name evidence="10" type="ORF">H6P81_004627</name>
</gene>
<keyword evidence="4" id="KW-0934">Plastid</keyword>
<reference evidence="10 11" key="1">
    <citation type="submission" date="2021-07" db="EMBL/GenBank/DDBJ databases">
        <title>The Aristolochia fimbriata genome: insights into angiosperm evolution, floral development and chemical biosynthesis.</title>
        <authorList>
            <person name="Jiao Y."/>
        </authorList>
    </citation>
    <scope>NUCLEOTIDE SEQUENCE [LARGE SCALE GENOMIC DNA]</scope>
    <source>
        <strain evidence="10">IBCAS-2021</strain>
        <tissue evidence="10">Leaf</tissue>
    </source>
</reference>
<evidence type="ECO:0000256" key="6">
    <source>
        <dbReference type="ARBA" id="ARBA00022989"/>
    </source>
</evidence>
<evidence type="ECO:0000256" key="8">
    <source>
        <dbReference type="ARBA" id="ARBA00037956"/>
    </source>
</evidence>
<dbReference type="SUPFAM" id="SSF103511">
    <property type="entry name" value="Chlorophyll a-b binding protein"/>
    <property type="match status" value="1"/>
</dbReference>
<comment type="caution">
    <text evidence="10">The sequence shown here is derived from an EMBL/GenBank/DDBJ whole genome shotgun (WGS) entry which is preliminary data.</text>
</comment>
<comment type="similarity">
    <text evidence="8">Belongs to the ELIP/psbS family.</text>
</comment>
<keyword evidence="5" id="KW-0812">Transmembrane</keyword>
<dbReference type="PANTHER" id="PTHR14154">
    <property type="entry name" value="UPF0041 BRAIN PROTEIN 44-RELATED"/>
    <property type="match status" value="1"/>
</dbReference>
<keyword evidence="6" id="KW-1133">Transmembrane helix</keyword>
<organism evidence="10 11">
    <name type="scientific">Aristolochia fimbriata</name>
    <name type="common">White veined hardy Dutchman's pipe vine</name>
    <dbReference type="NCBI Taxonomy" id="158543"/>
    <lineage>
        <taxon>Eukaryota</taxon>
        <taxon>Viridiplantae</taxon>
        <taxon>Streptophyta</taxon>
        <taxon>Embryophyta</taxon>
        <taxon>Tracheophyta</taxon>
        <taxon>Spermatophyta</taxon>
        <taxon>Magnoliopsida</taxon>
        <taxon>Magnoliidae</taxon>
        <taxon>Piperales</taxon>
        <taxon>Aristolochiaceae</taxon>
        <taxon>Aristolochia</taxon>
    </lineage>
</organism>
<dbReference type="InterPro" id="IPR022796">
    <property type="entry name" value="Chloroa_b-bind"/>
</dbReference>
<keyword evidence="3" id="KW-0150">Chloroplast</keyword>
<evidence type="ECO:0000256" key="9">
    <source>
        <dbReference type="SAM" id="MobiDB-lite"/>
    </source>
</evidence>
<evidence type="ECO:0000256" key="1">
    <source>
        <dbReference type="ARBA" id="ARBA00004141"/>
    </source>
</evidence>